<dbReference type="AlphaFoldDB" id="M7SYI7"/>
<dbReference type="EMBL" id="KB707412">
    <property type="protein sequence ID" value="EMR62621.1"/>
    <property type="molecule type" value="Genomic_DNA"/>
</dbReference>
<dbReference type="HOGENOM" id="CLU_2399685_0_0_1"/>
<protein>
    <submittedName>
        <fullName evidence="2">Uncharacterized protein</fullName>
    </submittedName>
</protein>
<feature type="chain" id="PRO_5004085400" evidence="1">
    <location>
        <begin position="17"/>
        <end position="93"/>
    </location>
</feature>
<reference evidence="3" key="1">
    <citation type="journal article" date="2013" name="Genome Announc.">
        <title>Draft genome sequence of the grapevine dieback fungus Eutypa lata UCR-EL1.</title>
        <authorList>
            <person name="Blanco-Ulate B."/>
            <person name="Rolshausen P.E."/>
            <person name="Cantu D."/>
        </authorList>
    </citation>
    <scope>NUCLEOTIDE SEQUENCE [LARGE SCALE GENOMIC DNA]</scope>
    <source>
        <strain evidence="3">UCR-EL1</strain>
    </source>
</reference>
<evidence type="ECO:0000313" key="3">
    <source>
        <dbReference type="Proteomes" id="UP000012174"/>
    </source>
</evidence>
<accession>M7SYI7</accession>
<proteinExistence type="predicted"/>
<sequence>MQFIKSLILLAAAVAAVPTPPAGLTFDALPEGAIPLDAPEAATESKRDTSALDMYKRETYNWIKREVSEDQAEAYKRETYNWIKRDPAYGSSY</sequence>
<keyword evidence="3" id="KW-1185">Reference proteome</keyword>
<evidence type="ECO:0000313" key="2">
    <source>
        <dbReference type="EMBL" id="EMR62621.1"/>
    </source>
</evidence>
<feature type="signal peptide" evidence="1">
    <location>
        <begin position="1"/>
        <end position="16"/>
    </location>
</feature>
<organism evidence="2 3">
    <name type="scientific">Eutypa lata (strain UCR-EL1)</name>
    <name type="common">Grapevine dieback disease fungus</name>
    <name type="synonym">Eutypa armeniacae</name>
    <dbReference type="NCBI Taxonomy" id="1287681"/>
    <lineage>
        <taxon>Eukaryota</taxon>
        <taxon>Fungi</taxon>
        <taxon>Dikarya</taxon>
        <taxon>Ascomycota</taxon>
        <taxon>Pezizomycotina</taxon>
        <taxon>Sordariomycetes</taxon>
        <taxon>Xylariomycetidae</taxon>
        <taxon>Xylariales</taxon>
        <taxon>Diatrypaceae</taxon>
        <taxon>Eutypa</taxon>
    </lineage>
</organism>
<dbReference type="Proteomes" id="UP000012174">
    <property type="component" value="Unassembled WGS sequence"/>
</dbReference>
<keyword evidence="1" id="KW-0732">Signal</keyword>
<gene>
    <name evidence="2" type="ORF">UCREL1_10460</name>
</gene>
<dbReference type="KEGG" id="ela:UCREL1_10460"/>
<name>M7SYI7_EUTLA</name>
<evidence type="ECO:0000256" key="1">
    <source>
        <dbReference type="SAM" id="SignalP"/>
    </source>
</evidence>